<dbReference type="Proteomes" id="UP000594263">
    <property type="component" value="Unplaced"/>
</dbReference>
<evidence type="ECO:0000313" key="1">
    <source>
        <dbReference type="EnsemblPlants" id="Kaladp0208s0018.1.v1.1.CDS.1"/>
    </source>
</evidence>
<protein>
    <submittedName>
        <fullName evidence="1">Uncharacterized protein</fullName>
    </submittedName>
</protein>
<dbReference type="EnsemblPlants" id="Kaladp0208s0018.1.v1.1">
    <property type="protein sequence ID" value="Kaladp0208s0018.1.v1.1.CDS.1"/>
    <property type="gene ID" value="Kaladp0208s0018.v1.1"/>
</dbReference>
<sequence>MSMKNIKKVLNRVLHGKIFRSRSGVNRSYVMLNYSFKIHNPNFLNNSEFMRSSCLIDFGTRLVDANN</sequence>
<dbReference type="Gramene" id="Kaladp0208s0018.1.v1.1">
    <property type="protein sequence ID" value="Kaladp0208s0018.1.v1.1.CDS.1"/>
    <property type="gene ID" value="Kaladp0208s0018.v1.1"/>
</dbReference>
<keyword evidence="2" id="KW-1185">Reference proteome</keyword>
<name>A0A7N0V9U1_KALFE</name>
<accession>A0A7N0V9U1</accession>
<reference evidence="1" key="1">
    <citation type="submission" date="2021-01" db="UniProtKB">
        <authorList>
            <consortium name="EnsemblPlants"/>
        </authorList>
    </citation>
    <scope>IDENTIFICATION</scope>
</reference>
<proteinExistence type="predicted"/>
<evidence type="ECO:0000313" key="2">
    <source>
        <dbReference type="Proteomes" id="UP000594263"/>
    </source>
</evidence>
<dbReference type="AlphaFoldDB" id="A0A7N0V9U1"/>
<organism evidence="1 2">
    <name type="scientific">Kalanchoe fedtschenkoi</name>
    <name type="common">Lavender scallops</name>
    <name type="synonym">South American air plant</name>
    <dbReference type="NCBI Taxonomy" id="63787"/>
    <lineage>
        <taxon>Eukaryota</taxon>
        <taxon>Viridiplantae</taxon>
        <taxon>Streptophyta</taxon>
        <taxon>Embryophyta</taxon>
        <taxon>Tracheophyta</taxon>
        <taxon>Spermatophyta</taxon>
        <taxon>Magnoliopsida</taxon>
        <taxon>eudicotyledons</taxon>
        <taxon>Gunneridae</taxon>
        <taxon>Pentapetalae</taxon>
        <taxon>Saxifragales</taxon>
        <taxon>Crassulaceae</taxon>
        <taxon>Kalanchoe</taxon>
    </lineage>
</organism>